<accession>A0ABP0K1H5</accession>
<evidence type="ECO:0000256" key="5">
    <source>
        <dbReference type="SAM" id="Coils"/>
    </source>
</evidence>
<dbReference type="InterPro" id="IPR011009">
    <property type="entry name" value="Kinase-like_dom_sf"/>
</dbReference>
<dbReference type="Proteomes" id="UP001642464">
    <property type="component" value="Unassembled WGS sequence"/>
</dbReference>
<dbReference type="CDD" id="cd00180">
    <property type="entry name" value="PKc"/>
    <property type="match status" value="1"/>
</dbReference>
<dbReference type="PANTHER" id="PTHR43671:SF85">
    <property type="entry name" value="KINASE, PUTATIVE-RELATED"/>
    <property type="match status" value="1"/>
</dbReference>
<keyword evidence="5" id="KW-0175">Coiled coil</keyword>
<comment type="caution">
    <text evidence="7">The sequence shown here is derived from an EMBL/GenBank/DDBJ whole genome shotgun (WGS) entry which is preliminary data.</text>
</comment>
<keyword evidence="2" id="KW-0547">Nucleotide-binding</keyword>
<dbReference type="InterPro" id="IPR050660">
    <property type="entry name" value="NEK_Ser/Thr_kinase"/>
</dbReference>
<keyword evidence="4" id="KW-0067">ATP-binding</keyword>
<dbReference type="Gene3D" id="1.10.510.10">
    <property type="entry name" value="Transferase(Phosphotransferase) domain 1"/>
    <property type="match status" value="1"/>
</dbReference>
<keyword evidence="3 7" id="KW-0418">Kinase</keyword>
<feature type="domain" description="Protein kinase" evidence="6">
    <location>
        <begin position="25"/>
        <end position="250"/>
    </location>
</feature>
<gene>
    <name evidence="7" type="ORF">SCF082_LOCUS14979</name>
</gene>
<evidence type="ECO:0000256" key="1">
    <source>
        <dbReference type="ARBA" id="ARBA00022679"/>
    </source>
</evidence>
<dbReference type="EMBL" id="CAXAMM010009519">
    <property type="protein sequence ID" value="CAK9020611.1"/>
    <property type="molecule type" value="Genomic_DNA"/>
</dbReference>
<dbReference type="Pfam" id="PF00069">
    <property type="entry name" value="Pkinase"/>
    <property type="match status" value="1"/>
</dbReference>
<name>A0ABP0K1H5_9DINO</name>
<dbReference type="PROSITE" id="PS50011">
    <property type="entry name" value="PROTEIN_KINASE_DOM"/>
    <property type="match status" value="1"/>
</dbReference>
<dbReference type="InterPro" id="IPR000719">
    <property type="entry name" value="Prot_kinase_dom"/>
</dbReference>
<feature type="non-terminal residue" evidence="7">
    <location>
        <position position="963"/>
    </location>
</feature>
<evidence type="ECO:0000256" key="4">
    <source>
        <dbReference type="ARBA" id="ARBA00022840"/>
    </source>
</evidence>
<keyword evidence="8" id="KW-1185">Reference proteome</keyword>
<evidence type="ECO:0000256" key="3">
    <source>
        <dbReference type="ARBA" id="ARBA00022777"/>
    </source>
</evidence>
<evidence type="ECO:0000313" key="8">
    <source>
        <dbReference type="Proteomes" id="UP001642464"/>
    </source>
</evidence>
<dbReference type="PANTHER" id="PTHR43671">
    <property type="entry name" value="SERINE/THREONINE-PROTEIN KINASE NEK"/>
    <property type="match status" value="1"/>
</dbReference>
<dbReference type="GO" id="GO:0016301">
    <property type="term" value="F:kinase activity"/>
    <property type="evidence" value="ECO:0007669"/>
    <property type="project" value="UniProtKB-KW"/>
</dbReference>
<evidence type="ECO:0000313" key="7">
    <source>
        <dbReference type="EMBL" id="CAK9020611.1"/>
    </source>
</evidence>
<feature type="coiled-coil region" evidence="5">
    <location>
        <begin position="789"/>
        <end position="844"/>
    </location>
</feature>
<proteinExistence type="predicted"/>
<keyword evidence="1" id="KW-0808">Transferase</keyword>
<organism evidence="7 8">
    <name type="scientific">Durusdinium trenchii</name>
    <dbReference type="NCBI Taxonomy" id="1381693"/>
    <lineage>
        <taxon>Eukaryota</taxon>
        <taxon>Sar</taxon>
        <taxon>Alveolata</taxon>
        <taxon>Dinophyceae</taxon>
        <taxon>Suessiales</taxon>
        <taxon>Symbiodiniaceae</taxon>
        <taxon>Durusdinium</taxon>
    </lineage>
</organism>
<sequence length="963" mass="107260">MVELLPELQSGLVLEHVAAADFEVVVDGKSFACGNGKSVQQVRDKDGHDFVLKRFALSSEQASRHFFRQARVVHEIDSPNVISFHGAFVDTNFAYLLMSWFSKGDLAEWLSEHQDGSTKSVETCKQIARGICAGLRAIHAQGHVHCDVKPSNVFLTPNLHAVIGDFDGLREIEQSMTRGMHVTFEYLPPEVRDGSVEKVDASIDMFALGVIMEQLFAGLECDATALIGRLKAIDPQDRPSSTQVLDDPFLAAPEVVLHECLVCCAHHTASQVVTCEANHSLCDDCFRESVGSFARGDTETQLQVAENGAVKCLFPTCPEMIPAQEAALHADSETWETVMNGVKDHVEQGLSVEFQRRLDEALESRREDLQVEQHRNTVIESILNLQCPRCGTVFLDFNGCCALSCSSASCSCEFCAWCLRDCGDSSDDCHRHVANCPENTHKHIDSVFGDMTKVLEAMQRRRADKLKAYWAEKLANQSLAVQQGVAAAIGPLLEGLVPQDFELSPATDATEDNDVSADATPSWQDELDVLRSWSGAIPRDPVEEMKKSDWHEAFRSDHARLQKLEELLQQLQDRVRESPKNVDLQAQRNDCKKDLLAKLREVLRGPSVRACEREKSTCNTWLAKFGDGLDDDGKAVPFTEVQQSIQRGEDAFQQWQTRETPATTAARSKQARDELDAKVRKSLGRGGDDGLSFVDPKLLADVEEELNSLHRALQEEIDFAASFDPDEGTPGPCIATATRLARSFVRRSWADALRELNDNLDWMREKLSRFSSCEASPDASSCRVLVDEMLDVEDSISDAERDASRLQRRKLRTDVDVAAINTEITEMEALLKNLRTRRGRLSRQLCTTRARALRAAETHYPELLHDDTWLGQLGVHGAMVELLPELQSGLVLEHVTAADFEVVANGKSFACGNGKFVQQVRDKDGHDFVLKRFALSSEQASRHFLRQARLVHEIDSPNVISFH</sequence>
<feature type="coiled-coil region" evidence="5">
    <location>
        <begin position="554"/>
        <end position="581"/>
    </location>
</feature>
<reference evidence="7 8" key="1">
    <citation type="submission" date="2024-02" db="EMBL/GenBank/DDBJ databases">
        <authorList>
            <person name="Chen Y."/>
            <person name="Shah S."/>
            <person name="Dougan E. K."/>
            <person name="Thang M."/>
            <person name="Chan C."/>
        </authorList>
    </citation>
    <scope>NUCLEOTIDE SEQUENCE [LARGE SCALE GENOMIC DNA]</scope>
</reference>
<evidence type="ECO:0000256" key="2">
    <source>
        <dbReference type="ARBA" id="ARBA00022741"/>
    </source>
</evidence>
<protein>
    <submittedName>
        <fullName evidence="7">Serine/threonine-protein kinase RUNKEL (Protein EMBRYO DEFECTIVE 3013) (Protein RUNKEL)</fullName>
    </submittedName>
</protein>
<evidence type="ECO:0000259" key="6">
    <source>
        <dbReference type="PROSITE" id="PS50011"/>
    </source>
</evidence>
<dbReference type="SUPFAM" id="SSF56112">
    <property type="entry name" value="Protein kinase-like (PK-like)"/>
    <property type="match status" value="1"/>
</dbReference>
<dbReference type="SMART" id="SM00220">
    <property type="entry name" value="S_TKc"/>
    <property type="match status" value="1"/>
</dbReference>